<proteinExistence type="predicted"/>
<accession>A0A518DSI6</accession>
<gene>
    <name evidence="1" type="ORF">Pla8534_26100</name>
</gene>
<organism evidence="1 2">
    <name type="scientific">Lignipirellula cremea</name>
    <dbReference type="NCBI Taxonomy" id="2528010"/>
    <lineage>
        <taxon>Bacteria</taxon>
        <taxon>Pseudomonadati</taxon>
        <taxon>Planctomycetota</taxon>
        <taxon>Planctomycetia</taxon>
        <taxon>Pirellulales</taxon>
        <taxon>Pirellulaceae</taxon>
        <taxon>Lignipirellula</taxon>
    </lineage>
</organism>
<dbReference type="RefSeq" id="WP_145053519.1">
    <property type="nucleotide sequence ID" value="NZ_CP036433.1"/>
</dbReference>
<keyword evidence="2" id="KW-1185">Reference proteome</keyword>
<dbReference type="AlphaFoldDB" id="A0A518DSI6"/>
<protein>
    <submittedName>
        <fullName evidence="1">Uncharacterized protein</fullName>
    </submittedName>
</protein>
<sequence>MSKKSVQVRGARIPLAVWGAVLREAEVSRQPPGRLMSEAVANAFRPQGGDLQTAVEFEERRKRRLDQQREIRERTMKLLMDDEAA</sequence>
<dbReference type="KEGG" id="lcre:Pla8534_26100"/>
<dbReference type="EMBL" id="CP036433">
    <property type="protein sequence ID" value="QDU94803.1"/>
    <property type="molecule type" value="Genomic_DNA"/>
</dbReference>
<reference evidence="1 2" key="1">
    <citation type="submission" date="2019-02" db="EMBL/GenBank/DDBJ databases">
        <title>Deep-cultivation of Planctomycetes and their phenomic and genomic characterization uncovers novel biology.</title>
        <authorList>
            <person name="Wiegand S."/>
            <person name="Jogler M."/>
            <person name="Boedeker C."/>
            <person name="Pinto D."/>
            <person name="Vollmers J."/>
            <person name="Rivas-Marin E."/>
            <person name="Kohn T."/>
            <person name="Peeters S.H."/>
            <person name="Heuer A."/>
            <person name="Rast P."/>
            <person name="Oberbeckmann S."/>
            <person name="Bunk B."/>
            <person name="Jeske O."/>
            <person name="Meyerdierks A."/>
            <person name="Storesund J.E."/>
            <person name="Kallscheuer N."/>
            <person name="Luecker S."/>
            <person name="Lage O.M."/>
            <person name="Pohl T."/>
            <person name="Merkel B.J."/>
            <person name="Hornburger P."/>
            <person name="Mueller R.-W."/>
            <person name="Bruemmer F."/>
            <person name="Labrenz M."/>
            <person name="Spormann A.M."/>
            <person name="Op den Camp H."/>
            <person name="Overmann J."/>
            <person name="Amann R."/>
            <person name="Jetten M.S.M."/>
            <person name="Mascher T."/>
            <person name="Medema M.H."/>
            <person name="Devos D.P."/>
            <person name="Kaster A.-K."/>
            <person name="Ovreas L."/>
            <person name="Rohde M."/>
            <person name="Galperin M.Y."/>
            <person name="Jogler C."/>
        </authorList>
    </citation>
    <scope>NUCLEOTIDE SEQUENCE [LARGE SCALE GENOMIC DNA]</scope>
    <source>
        <strain evidence="1 2">Pla85_3_4</strain>
    </source>
</reference>
<evidence type="ECO:0000313" key="2">
    <source>
        <dbReference type="Proteomes" id="UP000317648"/>
    </source>
</evidence>
<name>A0A518DSI6_9BACT</name>
<dbReference type="Proteomes" id="UP000317648">
    <property type="component" value="Chromosome"/>
</dbReference>
<evidence type="ECO:0000313" key="1">
    <source>
        <dbReference type="EMBL" id="QDU94803.1"/>
    </source>
</evidence>